<dbReference type="AlphaFoldDB" id="X8JEV7"/>
<reference evidence="3" key="1">
    <citation type="journal article" date="2014" name="Genome Announc.">
        <title>Draft genome sequence of the plant-pathogenic soil fungus Rhizoctonia solani anastomosis group 3 strain Rhs1AP.</title>
        <authorList>
            <person name="Cubeta M.A."/>
            <person name="Thomas E."/>
            <person name="Dean R.A."/>
            <person name="Jabaji S."/>
            <person name="Neate S.M."/>
            <person name="Tavantzis S."/>
            <person name="Toda T."/>
            <person name="Vilgalys R."/>
            <person name="Bharathan N."/>
            <person name="Fedorova-Abrams N."/>
            <person name="Pakala S.B."/>
            <person name="Pakala S.M."/>
            <person name="Zafar N."/>
            <person name="Joardar V."/>
            <person name="Losada L."/>
            <person name="Nierman W.C."/>
        </authorList>
    </citation>
    <scope>NUCLEOTIDE SEQUENCE [LARGE SCALE GENOMIC DNA]</scope>
    <source>
        <strain evidence="3">AG-3</strain>
    </source>
</reference>
<feature type="chain" id="PRO_5004988864" description="Transmembrane protein" evidence="1">
    <location>
        <begin position="35"/>
        <end position="55"/>
    </location>
</feature>
<feature type="signal peptide" evidence="1">
    <location>
        <begin position="1"/>
        <end position="34"/>
    </location>
</feature>
<organism evidence="2 3">
    <name type="scientific">Rhizoctonia solani AG-3 Rhs1AP</name>
    <dbReference type="NCBI Taxonomy" id="1086054"/>
    <lineage>
        <taxon>Eukaryota</taxon>
        <taxon>Fungi</taxon>
        <taxon>Dikarya</taxon>
        <taxon>Basidiomycota</taxon>
        <taxon>Agaricomycotina</taxon>
        <taxon>Agaricomycetes</taxon>
        <taxon>Cantharellales</taxon>
        <taxon>Ceratobasidiaceae</taxon>
        <taxon>Rhizoctonia</taxon>
    </lineage>
</organism>
<name>X8JEV7_9AGAM</name>
<dbReference type="EMBL" id="JATN01000319">
    <property type="protein sequence ID" value="EUC61821.1"/>
    <property type="molecule type" value="Genomic_DNA"/>
</dbReference>
<comment type="caution">
    <text evidence="2">The sequence shown here is derived from an EMBL/GenBank/DDBJ whole genome shotgun (WGS) entry which is preliminary data.</text>
</comment>
<proteinExistence type="predicted"/>
<protein>
    <recommendedName>
        <fullName evidence="4">Transmembrane protein</fullName>
    </recommendedName>
</protein>
<evidence type="ECO:0000256" key="1">
    <source>
        <dbReference type="SAM" id="SignalP"/>
    </source>
</evidence>
<dbReference type="Proteomes" id="UP000030108">
    <property type="component" value="Unassembled WGS sequence"/>
</dbReference>
<evidence type="ECO:0000313" key="3">
    <source>
        <dbReference type="Proteomes" id="UP000030108"/>
    </source>
</evidence>
<evidence type="ECO:0000313" key="2">
    <source>
        <dbReference type="EMBL" id="EUC61821.1"/>
    </source>
</evidence>
<gene>
    <name evidence="2" type="ORF">RSOL_407900</name>
</gene>
<accession>X8JEV7</accession>
<keyword evidence="1" id="KW-0732">Signal</keyword>
<evidence type="ECO:0008006" key="4">
    <source>
        <dbReference type="Google" id="ProtNLM"/>
    </source>
</evidence>
<sequence>MQRRRGLFGRTKRTRPRTSLLSLILSRLVRPGLASATLSIWKTPSPRRLLVLGRI</sequence>